<dbReference type="CDD" id="cd06529">
    <property type="entry name" value="S24_LexA-like"/>
    <property type="match status" value="1"/>
</dbReference>
<reference evidence="5 8" key="1">
    <citation type="submission" date="2014-12" db="EMBL/GenBank/DDBJ databases">
        <title>Draft genome sequences of 10 type strains of Lactococcus.</title>
        <authorList>
            <person name="Sun Z."/>
            <person name="Zhong Z."/>
            <person name="Liu W."/>
            <person name="Zhang W."/>
            <person name="Zhang H."/>
        </authorList>
    </citation>
    <scope>NUCLEOTIDE SEQUENCE [LARGE SCALE GENOMIC DNA]</scope>
    <source>
        <strain evidence="5 8">DSM 22330</strain>
    </source>
</reference>
<evidence type="ECO:0000256" key="2">
    <source>
        <dbReference type="ARBA" id="ARBA00023125"/>
    </source>
</evidence>
<dbReference type="PANTHER" id="PTHR40661">
    <property type="match status" value="1"/>
</dbReference>
<dbReference type="RefSeq" id="WP_072353702.1">
    <property type="nucleotide sequence ID" value="NZ_FPKS01000044.1"/>
</dbReference>
<dbReference type="GO" id="GO:0003677">
    <property type="term" value="F:DNA binding"/>
    <property type="evidence" value="ECO:0007669"/>
    <property type="project" value="UniProtKB-KW"/>
</dbReference>
<organism evidence="6 7">
    <name type="scientific">Pseudolactococcus chungangensis CAU 28 = DSM 22330</name>
    <dbReference type="NCBI Taxonomy" id="1122154"/>
    <lineage>
        <taxon>Bacteria</taxon>
        <taxon>Bacillati</taxon>
        <taxon>Bacillota</taxon>
        <taxon>Bacilli</taxon>
        <taxon>Lactobacillales</taxon>
        <taxon>Streptococcaceae</taxon>
        <taxon>Pseudolactococcus</taxon>
    </lineage>
</organism>
<dbReference type="STRING" id="1122154.SAMN02746068_02231"/>
<dbReference type="EMBL" id="JXJT01000033">
    <property type="protein sequence ID" value="PCR99952.1"/>
    <property type="molecule type" value="Genomic_DNA"/>
</dbReference>
<name>A0A1K2HKR1_9LACT</name>
<dbReference type="InterPro" id="IPR015927">
    <property type="entry name" value="Peptidase_S24_S26A/B/C"/>
</dbReference>
<evidence type="ECO:0000313" key="7">
    <source>
        <dbReference type="Proteomes" id="UP000185655"/>
    </source>
</evidence>
<proteinExistence type="predicted"/>
<evidence type="ECO:0000313" key="5">
    <source>
        <dbReference type="EMBL" id="PCR99952.1"/>
    </source>
</evidence>
<feature type="domain" description="Peptidase S24/S26A/S26B/S26C" evidence="4">
    <location>
        <begin position="11"/>
        <end position="130"/>
    </location>
</feature>
<evidence type="ECO:0000259" key="4">
    <source>
        <dbReference type="Pfam" id="PF00717"/>
    </source>
</evidence>
<keyword evidence="3" id="KW-0804">Transcription</keyword>
<dbReference type="PANTHER" id="PTHR40661:SF1">
    <property type="entry name" value="HTH CRO_C1-TYPE DOMAIN-CONTAINING PROTEIN"/>
    <property type="match status" value="1"/>
</dbReference>
<evidence type="ECO:0000256" key="1">
    <source>
        <dbReference type="ARBA" id="ARBA00023015"/>
    </source>
</evidence>
<gene>
    <name evidence="5" type="ORF">RR45_GL001407</name>
    <name evidence="6" type="ORF">SAMN02746068_02231</name>
</gene>
<dbReference type="InterPro" id="IPR036286">
    <property type="entry name" value="LexA/Signal_pep-like_sf"/>
</dbReference>
<keyword evidence="8" id="KW-1185">Reference proteome</keyword>
<keyword evidence="1" id="KW-0805">Transcription regulation</keyword>
<dbReference type="AlphaFoldDB" id="A0A1K2HKR1"/>
<dbReference type="InterPro" id="IPR039418">
    <property type="entry name" value="LexA-like"/>
</dbReference>
<dbReference type="SUPFAM" id="SSF51306">
    <property type="entry name" value="LexA/Signal peptidase"/>
    <property type="match status" value="1"/>
</dbReference>
<evidence type="ECO:0000313" key="6">
    <source>
        <dbReference type="EMBL" id="SFZ77307.1"/>
    </source>
</evidence>
<dbReference type="Proteomes" id="UP000185655">
    <property type="component" value="Unassembled WGS sequence"/>
</dbReference>
<protein>
    <submittedName>
        <fullName evidence="6">Peptidase S24-like</fullName>
    </submittedName>
</protein>
<sequence length="139" mass="16070">MIPYQVISEQSLSAGYGNGYTDEQETYTVYWDKDVRYDYAAEIEGNSMEPKFHSGDIALIRKTHVNDYDGCVCVIDDIANQRVYIKKIHIEDTHVRLESLNKDTYDNGELIYPDILLENTENLRLIGKVIDSFKPIEIK</sequence>
<reference evidence="6 7" key="2">
    <citation type="submission" date="2016-11" db="EMBL/GenBank/DDBJ databases">
        <authorList>
            <person name="Jaros S."/>
            <person name="Januszkiewicz K."/>
            <person name="Wedrychowicz H."/>
        </authorList>
    </citation>
    <scope>NUCLEOTIDE SEQUENCE [LARGE SCALE GENOMIC DNA]</scope>
    <source>
        <strain evidence="6 7">DSM 22330</strain>
    </source>
</reference>
<evidence type="ECO:0000313" key="8">
    <source>
        <dbReference type="Proteomes" id="UP000218979"/>
    </source>
</evidence>
<dbReference type="Gene3D" id="2.10.109.10">
    <property type="entry name" value="Umud Fragment, subunit A"/>
    <property type="match status" value="1"/>
</dbReference>
<keyword evidence="2" id="KW-0238">DNA-binding</keyword>
<dbReference type="EMBL" id="FPKS01000044">
    <property type="protein sequence ID" value="SFZ77307.1"/>
    <property type="molecule type" value="Genomic_DNA"/>
</dbReference>
<evidence type="ECO:0000256" key="3">
    <source>
        <dbReference type="ARBA" id="ARBA00023163"/>
    </source>
</evidence>
<dbReference type="Pfam" id="PF00717">
    <property type="entry name" value="Peptidase_S24"/>
    <property type="match status" value="1"/>
</dbReference>
<dbReference type="Proteomes" id="UP000218979">
    <property type="component" value="Unassembled WGS sequence"/>
</dbReference>
<accession>A0A1K2HKR1</accession>